<proteinExistence type="predicted"/>
<evidence type="ECO:0000313" key="1">
    <source>
        <dbReference type="EMBL" id="SVD11847.1"/>
    </source>
</evidence>
<organism evidence="1">
    <name type="scientific">marine metagenome</name>
    <dbReference type="NCBI Taxonomy" id="408172"/>
    <lineage>
        <taxon>unclassified sequences</taxon>
        <taxon>metagenomes</taxon>
        <taxon>ecological metagenomes</taxon>
    </lineage>
</organism>
<name>A0A382SRL0_9ZZZZ</name>
<dbReference type="EMBL" id="UINC01130650">
    <property type="protein sequence ID" value="SVD11847.1"/>
    <property type="molecule type" value="Genomic_DNA"/>
</dbReference>
<protein>
    <submittedName>
        <fullName evidence="1">Uncharacterized protein</fullName>
    </submittedName>
</protein>
<sequence length="270" mass="27696">DVVDKYSFTSDSNAVDVGNLTAIDQGIFGHQSKTKGYAIGGGETNIEVLVFASGGNMVNQTGSLQVNVNGVATGISSFDHGYRAAGLPAGSFNGIERFPFASDSNGSDHGDIASARAQPTGTNSFTHGYCMKGYTGTTGSNIIDKFAFASNVTGTDVGDATNIGDSFGGCSSETYGYCHGGNLYATGGWAYHNVIQKVSFTSDANAIDVGDLLGNHGSQSGTSSETYGYIAGGGPPNLNTILKHSFTTDGNATDVADLTASRRDTAGFHV</sequence>
<accession>A0A382SRL0</accession>
<dbReference type="AlphaFoldDB" id="A0A382SRL0"/>
<reference evidence="1" key="1">
    <citation type="submission" date="2018-05" db="EMBL/GenBank/DDBJ databases">
        <authorList>
            <person name="Lanie J.A."/>
            <person name="Ng W.-L."/>
            <person name="Kazmierczak K.M."/>
            <person name="Andrzejewski T.M."/>
            <person name="Davidsen T.M."/>
            <person name="Wayne K.J."/>
            <person name="Tettelin H."/>
            <person name="Glass J.I."/>
            <person name="Rusch D."/>
            <person name="Podicherti R."/>
            <person name="Tsui H.-C.T."/>
            <person name="Winkler M.E."/>
        </authorList>
    </citation>
    <scope>NUCLEOTIDE SEQUENCE</scope>
</reference>
<gene>
    <name evidence="1" type="ORF">METZ01_LOCUS364701</name>
</gene>
<feature type="non-terminal residue" evidence="1">
    <location>
        <position position="1"/>
    </location>
</feature>